<dbReference type="Gene3D" id="3.90.950.20">
    <property type="entry name" value="CinA-like"/>
    <property type="match status" value="1"/>
</dbReference>
<evidence type="ECO:0000313" key="3">
    <source>
        <dbReference type="EMBL" id="MBC6499767.1"/>
    </source>
</evidence>
<organism evidence="3 4">
    <name type="scientific">Weissella confusa</name>
    <name type="common">Lactobacillus confusus</name>
    <dbReference type="NCBI Taxonomy" id="1583"/>
    <lineage>
        <taxon>Bacteria</taxon>
        <taxon>Bacillati</taxon>
        <taxon>Bacillota</taxon>
        <taxon>Bacilli</taxon>
        <taxon>Lactobacillales</taxon>
        <taxon>Lactobacillaceae</taxon>
        <taxon>Weissella</taxon>
    </lineage>
</organism>
<proteinExistence type="predicted"/>
<dbReference type="InterPro" id="IPR008136">
    <property type="entry name" value="CinA_C"/>
</dbReference>
<dbReference type="EMBL" id="JACSZT010000021">
    <property type="protein sequence ID" value="MBC6499767.1"/>
    <property type="molecule type" value="Genomic_DNA"/>
</dbReference>
<protein>
    <submittedName>
        <fullName evidence="3">CinA family protein</fullName>
    </submittedName>
</protein>
<dbReference type="InterPro" id="IPR036653">
    <property type="entry name" value="CinA-like_C"/>
</dbReference>
<feature type="compositionally biased region" description="Basic and acidic residues" evidence="1">
    <location>
        <begin position="11"/>
        <end position="20"/>
    </location>
</feature>
<evidence type="ECO:0000256" key="1">
    <source>
        <dbReference type="SAM" id="MobiDB-lite"/>
    </source>
</evidence>
<dbReference type="AlphaFoldDB" id="A0A923NFP9"/>
<evidence type="ECO:0000259" key="2">
    <source>
        <dbReference type="Pfam" id="PF02464"/>
    </source>
</evidence>
<dbReference type="SUPFAM" id="SSF142433">
    <property type="entry name" value="CinA-like"/>
    <property type="match status" value="1"/>
</dbReference>
<feature type="region of interest" description="Disordered" evidence="1">
    <location>
        <begin position="1"/>
        <end position="20"/>
    </location>
</feature>
<feature type="domain" description="CinA C-terminal" evidence="2">
    <location>
        <begin position="33"/>
        <end position="97"/>
    </location>
</feature>
<dbReference type="Proteomes" id="UP000650485">
    <property type="component" value="Unassembled WGS sequence"/>
</dbReference>
<accession>A0A923NFP9</accession>
<evidence type="ECO:0000313" key="4">
    <source>
        <dbReference type="Proteomes" id="UP000650485"/>
    </source>
</evidence>
<gene>
    <name evidence="3" type="ORF">H7R52_17860</name>
</gene>
<comment type="caution">
    <text evidence="3">The sequence shown here is derived from an EMBL/GenBank/DDBJ whole genome shotgun (WGS) entry which is preliminary data.</text>
</comment>
<sequence>MASGKNINPNKKLEGKIADPKERQAALNEALKKIEKSLSFTGVAGPDALEGHPAGTVFIGIAAPDGTVTATKFMFDGDRQQVRDQSVAAAFDLLADKIKQIAN</sequence>
<reference evidence="3" key="1">
    <citation type="submission" date="2020-08" db="EMBL/GenBank/DDBJ databases">
        <title>Complete genome sequence of Weissella confusa strain FS54 provides insights into metabolic potential.</title>
        <authorList>
            <person name="Fhoula I."/>
            <person name="Najjari A."/>
            <person name="Lekired A."/>
            <person name="Bessrour-Aouam N."/>
            <person name="Jaballah S."/>
            <person name="Klibi N."/>
            <person name="Ouzari H.-I."/>
        </authorList>
    </citation>
    <scope>NUCLEOTIDE SEQUENCE</scope>
    <source>
        <strain evidence="3">FS54</strain>
    </source>
</reference>
<name>A0A923NFP9_WEICO</name>
<dbReference type="Pfam" id="PF02464">
    <property type="entry name" value="CinA"/>
    <property type="match status" value="1"/>
</dbReference>